<dbReference type="AlphaFoldDB" id="L0K5L2"/>
<protein>
    <recommendedName>
        <fullName evidence="4 8">Uroporphyrinogen decarboxylase</fullName>
        <shortName evidence="8">UPD</shortName>
        <shortName evidence="8">URO-D</shortName>
        <ecNumber evidence="4 8">4.1.1.37</ecNumber>
    </recommendedName>
</protein>
<comment type="function">
    <text evidence="8">Catalyzes the decarboxylation of four acetate groups of uroporphyrinogen-III to yield coproporphyrinogen-III.</text>
</comment>
<evidence type="ECO:0000256" key="9">
    <source>
        <dbReference type="RuleBase" id="RU000554"/>
    </source>
</evidence>
<keyword evidence="14" id="KW-1185">Reference proteome</keyword>
<dbReference type="EC" id="4.1.1.37" evidence="4 8"/>
<sequence length="337" mass="37684">MEDRFLRAARGERTDRPPVWMMRQAGRYLPEYRELREDYSFLEAISTPEIATEITLQPWERFRPDGVVMYSDILTVLEPLGFSYHLESGVGPVVENPVASPADTHRERGDVEDELQYVGELLERLTDELGKQAAVLGFTGGPFTLAAYVCEGTPSRTFMDVRRLRAEHPEAFERLLRAFTDVIVDYVRYQVESGADAIQLFDTYAGLLSPADYRRFLLPLHREIVDAVDVPTIVFVRNVSGNLDLLADTGAEVIGLDWTIELEDAREELGDAAIQGNLDPALLYGDPETVKERTRDVIAAAGESGHILNLGHGVDRNVPVENVEAFFEAAKSVSRGK</sequence>
<dbReference type="KEGG" id="nou:Natoc_3688"/>
<keyword evidence="6 8" id="KW-0456">Lyase</keyword>
<keyword evidence="8" id="KW-0963">Cytoplasm</keyword>
<evidence type="ECO:0000256" key="6">
    <source>
        <dbReference type="ARBA" id="ARBA00023239"/>
    </source>
</evidence>
<comment type="similarity">
    <text evidence="2 8 10">Belongs to the uroporphyrinogen decarboxylase family.</text>
</comment>
<keyword evidence="7 8" id="KW-0627">Porphyrin biosynthesis</keyword>
<feature type="binding site" evidence="8">
    <location>
        <position position="148"/>
    </location>
    <ligand>
        <name>substrate</name>
    </ligand>
</feature>
<evidence type="ECO:0000256" key="10">
    <source>
        <dbReference type="RuleBase" id="RU004169"/>
    </source>
</evidence>
<evidence type="ECO:0000256" key="4">
    <source>
        <dbReference type="ARBA" id="ARBA00012288"/>
    </source>
</evidence>
<evidence type="ECO:0000256" key="2">
    <source>
        <dbReference type="ARBA" id="ARBA00009935"/>
    </source>
</evidence>
<feature type="binding site" evidence="8">
    <location>
        <begin position="23"/>
        <end position="27"/>
    </location>
    <ligand>
        <name>substrate</name>
    </ligand>
</feature>
<feature type="binding site" evidence="8">
    <location>
        <position position="203"/>
    </location>
    <ligand>
        <name>substrate</name>
    </ligand>
</feature>
<proteinExistence type="inferred from homology"/>
<dbReference type="NCBIfam" id="TIGR01464">
    <property type="entry name" value="hemE"/>
    <property type="match status" value="1"/>
</dbReference>
<evidence type="ECO:0000256" key="8">
    <source>
        <dbReference type="HAMAP-Rule" id="MF_00218"/>
    </source>
</evidence>
<gene>
    <name evidence="8" type="primary">hemE</name>
    <name evidence="13" type="ORF">Natoc_3688</name>
</gene>
<evidence type="ECO:0000256" key="3">
    <source>
        <dbReference type="ARBA" id="ARBA00011738"/>
    </source>
</evidence>
<evidence type="ECO:0000256" key="5">
    <source>
        <dbReference type="ARBA" id="ARBA00022793"/>
    </source>
</evidence>
<dbReference type="Proteomes" id="UP000010878">
    <property type="component" value="Chromosome"/>
</dbReference>
<dbReference type="eggNOG" id="arCOG03323">
    <property type="taxonomic scope" value="Archaea"/>
</dbReference>
<dbReference type="EMBL" id="CP003929">
    <property type="protein sequence ID" value="AGB39403.1"/>
    <property type="molecule type" value="Genomic_DNA"/>
</dbReference>
<comment type="pathway">
    <text evidence="1 8 9">Porphyrin-containing compound metabolism; protoporphyrin-IX biosynthesis; coproporphyrinogen-III from 5-aminolevulinate: step 4/4.</text>
</comment>
<dbReference type="GO" id="GO:0005829">
    <property type="term" value="C:cytosol"/>
    <property type="evidence" value="ECO:0007669"/>
    <property type="project" value="TreeGrafter"/>
</dbReference>
<dbReference type="FunFam" id="3.20.20.210:FF:000006">
    <property type="entry name" value="Uroporphyrinogen decarboxylase"/>
    <property type="match status" value="1"/>
</dbReference>
<dbReference type="PROSITE" id="PS00906">
    <property type="entry name" value="UROD_1"/>
    <property type="match status" value="1"/>
</dbReference>
<dbReference type="InterPro" id="IPR000257">
    <property type="entry name" value="Uroporphyrinogen_deCOase"/>
</dbReference>
<dbReference type="Gene3D" id="3.20.20.210">
    <property type="match status" value="1"/>
</dbReference>
<feature type="binding site" evidence="8">
    <location>
        <position position="312"/>
    </location>
    <ligand>
        <name>substrate</name>
    </ligand>
</feature>
<dbReference type="InterPro" id="IPR006361">
    <property type="entry name" value="Uroporphyrinogen_deCO2ase_HemE"/>
</dbReference>
<evidence type="ECO:0000259" key="11">
    <source>
        <dbReference type="PROSITE" id="PS00906"/>
    </source>
</evidence>
<dbReference type="PANTHER" id="PTHR21091">
    <property type="entry name" value="METHYLTETRAHYDROFOLATE:HOMOCYSTEINE METHYLTRANSFERASE RELATED"/>
    <property type="match status" value="1"/>
</dbReference>
<dbReference type="GO" id="GO:0004853">
    <property type="term" value="F:uroporphyrinogen decarboxylase activity"/>
    <property type="evidence" value="ECO:0007669"/>
    <property type="project" value="UniProtKB-UniRule"/>
</dbReference>
<feature type="domain" description="Uroporphyrinogen decarboxylase (URO-D)" evidence="11">
    <location>
        <begin position="18"/>
        <end position="27"/>
    </location>
</feature>
<feature type="domain" description="Uroporphyrinogen decarboxylase (URO-D)" evidence="12">
    <location>
        <begin position="136"/>
        <end position="152"/>
    </location>
</feature>
<comment type="catalytic activity">
    <reaction evidence="8 9">
        <text>uroporphyrinogen III + 4 H(+) = coproporphyrinogen III + 4 CO2</text>
        <dbReference type="Rhea" id="RHEA:19865"/>
        <dbReference type="ChEBI" id="CHEBI:15378"/>
        <dbReference type="ChEBI" id="CHEBI:16526"/>
        <dbReference type="ChEBI" id="CHEBI:57308"/>
        <dbReference type="ChEBI" id="CHEBI:57309"/>
        <dbReference type="EC" id="4.1.1.37"/>
    </reaction>
</comment>
<dbReference type="RefSeq" id="WP_015322837.1">
    <property type="nucleotide sequence ID" value="NC_019974.1"/>
</dbReference>
<name>L0K5L2_9EURY</name>
<reference evidence="13 14" key="1">
    <citation type="submission" date="2012-11" db="EMBL/GenBank/DDBJ databases">
        <title>FINISHED of Natronococcus occultus SP4, DSM 3396.</title>
        <authorList>
            <consortium name="DOE Joint Genome Institute"/>
            <person name="Eisen J."/>
            <person name="Huntemann M."/>
            <person name="Wei C.-L."/>
            <person name="Han J."/>
            <person name="Detter J.C."/>
            <person name="Han C."/>
            <person name="Tapia R."/>
            <person name="Chen A."/>
            <person name="Kyrpides N."/>
            <person name="Mavromatis K."/>
            <person name="Markowitz V."/>
            <person name="Szeto E."/>
            <person name="Ivanova N."/>
            <person name="Mikhailova N."/>
            <person name="Ovchinnikova G."/>
            <person name="Pagani I."/>
            <person name="Pati A."/>
            <person name="Goodwin L."/>
            <person name="Nordberg H.P."/>
            <person name="Cantor M.N."/>
            <person name="Hua S.X."/>
            <person name="Woyke T."/>
            <person name="Eisen J."/>
            <person name="Klenk H.-P."/>
            <person name="Klenk H.-P."/>
        </authorList>
    </citation>
    <scope>NUCLEOTIDE SEQUENCE [LARGE SCALE GENOMIC DNA]</scope>
    <source>
        <strain evidence="13 14">SP4</strain>
    </source>
</reference>
<dbReference type="UniPathway" id="UPA00251">
    <property type="reaction ID" value="UER00321"/>
</dbReference>
<accession>L0K5L2</accession>
<evidence type="ECO:0000313" key="13">
    <source>
        <dbReference type="EMBL" id="AGB39403.1"/>
    </source>
</evidence>
<dbReference type="PANTHER" id="PTHR21091:SF169">
    <property type="entry name" value="UROPORPHYRINOGEN DECARBOXYLASE"/>
    <property type="match status" value="1"/>
</dbReference>
<evidence type="ECO:0000256" key="1">
    <source>
        <dbReference type="ARBA" id="ARBA00004804"/>
    </source>
</evidence>
<comment type="subunit">
    <text evidence="3 8">Homodimer.</text>
</comment>
<evidence type="ECO:0000313" key="14">
    <source>
        <dbReference type="Proteomes" id="UP000010878"/>
    </source>
</evidence>
<organism evidence="13 14">
    <name type="scientific">Natronococcus occultus SP4</name>
    <dbReference type="NCBI Taxonomy" id="694430"/>
    <lineage>
        <taxon>Archaea</taxon>
        <taxon>Methanobacteriati</taxon>
        <taxon>Methanobacteriota</taxon>
        <taxon>Stenosarchaea group</taxon>
        <taxon>Halobacteria</taxon>
        <taxon>Halobacteriales</taxon>
        <taxon>Natrialbaceae</taxon>
        <taxon>Natronococcus</taxon>
    </lineage>
</organism>
<dbReference type="CDD" id="cd00717">
    <property type="entry name" value="URO-D"/>
    <property type="match status" value="1"/>
</dbReference>
<dbReference type="OrthoDB" id="124836at2157"/>
<evidence type="ECO:0000259" key="12">
    <source>
        <dbReference type="PROSITE" id="PS00907"/>
    </source>
</evidence>
<dbReference type="GeneID" id="14402536"/>
<feature type="site" description="Transition state stabilizer" evidence="8">
    <location>
        <position position="72"/>
    </location>
</feature>
<evidence type="ECO:0000256" key="7">
    <source>
        <dbReference type="ARBA" id="ARBA00023244"/>
    </source>
</evidence>
<dbReference type="InterPro" id="IPR038071">
    <property type="entry name" value="UROD/MetE-like_sf"/>
</dbReference>
<comment type="subcellular location">
    <subcellularLocation>
        <location evidence="8">Cytoplasm</location>
    </subcellularLocation>
</comment>
<comment type="caution">
    <text evidence="8">Lacks conserved residue(s) required for the propagation of feature annotation.</text>
</comment>
<keyword evidence="5 8" id="KW-0210">Decarboxylase</keyword>
<dbReference type="GO" id="GO:0006782">
    <property type="term" value="P:protoporphyrinogen IX biosynthetic process"/>
    <property type="evidence" value="ECO:0007669"/>
    <property type="project" value="UniProtKB-UniRule"/>
</dbReference>
<feature type="binding site" evidence="8">
    <location>
        <position position="72"/>
    </location>
    <ligand>
        <name>substrate</name>
    </ligand>
</feature>
<dbReference type="STRING" id="694430.Natoc_3688"/>
<dbReference type="HOGENOM" id="CLU_040933_0_1_2"/>
<dbReference type="PROSITE" id="PS00907">
    <property type="entry name" value="UROD_2"/>
    <property type="match status" value="1"/>
</dbReference>
<dbReference type="SUPFAM" id="SSF51726">
    <property type="entry name" value="UROD/MetE-like"/>
    <property type="match status" value="1"/>
</dbReference>
<dbReference type="HAMAP" id="MF_00218">
    <property type="entry name" value="URO_D"/>
    <property type="match status" value="1"/>
</dbReference>
<dbReference type="Pfam" id="PF01208">
    <property type="entry name" value="URO-D"/>
    <property type="match status" value="1"/>
</dbReference>